<sequence length="96" mass="10009">MRVLTLEELREVNGGMRGNPGGFGRAPYLPRATEPEFHHLEYPMPQHGPSVAQGATCGTLVVGAGLMAIPLGPMGISAAMFGAGSLCEAAFNNAQR</sequence>
<dbReference type="EMBL" id="MLJW01000284">
    <property type="protein sequence ID" value="OIQ90664.1"/>
    <property type="molecule type" value="Genomic_DNA"/>
</dbReference>
<reference evidence="1" key="1">
    <citation type="submission" date="2016-10" db="EMBL/GenBank/DDBJ databases">
        <title>Sequence of Gallionella enrichment culture.</title>
        <authorList>
            <person name="Poehlein A."/>
            <person name="Muehling M."/>
            <person name="Daniel R."/>
        </authorList>
    </citation>
    <scope>NUCLEOTIDE SEQUENCE</scope>
</reference>
<accession>A0A1J5R3U7</accession>
<organism evidence="1">
    <name type="scientific">mine drainage metagenome</name>
    <dbReference type="NCBI Taxonomy" id="410659"/>
    <lineage>
        <taxon>unclassified sequences</taxon>
        <taxon>metagenomes</taxon>
        <taxon>ecological metagenomes</taxon>
    </lineage>
</organism>
<protein>
    <submittedName>
        <fullName evidence="1">Uncharacterized protein</fullName>
    </submittedName>
</protein>
<dbReference type="AlphaFoldDB" id="A0A1J5R3U7"/>
<name>A0A1J5R3U7_9ZZZZ</name>
<evidence type="ECO:0000313" key="1">
    <source>
        <dbReference type="EMBL" id="OIQ90664.1"/>
    </source>
</evidence>
<gene>
    <name evidence="1" type="ORF">GALL_274560</name>
</gene>
<comment type="caution">
    <text evidence="1">The sequence shown here is derived from an EMBL/GenBank/DDBJ whole genome shotgun (WGS) entry which is preliminary data.</text>
</comment>
<proteinExistence type="predicted"/>